<name>A0AA45WKM7_9AQUI</name>
<keyword evidence="3" id="KW-1185">Reference proteome</keyword>
<sequence length="136" mass="15434">MKKIILAGILTFATLVSSCSQVSFASKEPVVLMAKTENRKDYQFVIPANFVLDEANSMIYDSSKYYRAYLIYKGQGNIIDLVDFFDKNMAKLGWQKESSLISKEAILAYSKEDKLVVIRIEYGLTETVIRILLTAK</sequence>
<keyword evidence="1" id="KW-0732">Signal</keyword>
<gene>
    <name evidence="2" type="ORF">SAMN06264868_10551</name>
</gene>
<reference evidence="2" key="1">
    <citation type="submission" date="2017-05" db="EMBL/GenBank/DDBJ databases">
        <authorList>
            <person name="Varghese N."/>
            <person name="Submissions S."/>
        </authorList>
    </citation>
    <scope>NUCLEOTIDE SEQUENCE</scope>
    <source>
        <strain evidence="2">DSM 18763</strain>
    </source>
</reference>
<dbReference type="EMBL" id="FXTX01000005">
    <property type="protein sequence ID" value="SMP07731.1"/>
    <property type="molecule type" value="Genomic_DNA"/>
</dbReference>
<dbReference type="RefSeq" id="WP_265134003.1">
    <property type="nucleotide sequence ID" value="NZ_FXTX01000005.1"/>
</dbReference>
<feature type="signal peptide" evidence="1">
    <location>
        <begin position="1"/>
        <end position="25"/>
    </location>
</feature>
<comment type="caution">
    <text evidence="2">The sequence shown here is derived from an EMBL/GenBank/DDBJ whole genome shotgun (WGS) entry which is preliminary data.</text>
</comment>
<evidence type="ECO:0000313" key="3">
    <source>
        <dbReference type="Proteomes" id="UP001157947"/>
    </source>
</evidence>
<protein>
    <recommendedName>
        <fullName evidence="4">Lipoprotein</fullName>
    </recommendedName>
</protein>
<dbReference type="AlphaFoldDB" id="A0AA45WKM7"/>
<organism evidence="2 3">
    <name type="scientific">Venenivibrio stagnispumantis</name>
    <dbReference type="NCBI Taxonomy" id="407998"/>
    <lineage>
        <taxon>Bacteria</taxon>
        <taxon>Pseudomonadati</taxon>
        <taxon>Aquificota</taxon>
        <taxon>Aquificia</taxon>
        <taxon>Aquificales</taxon>
        <taxon>Hydrogenothermaceae</taxon>
        <taxon>Venenivibrio</taxon>
    </lineage>
</organism>
<accession>A0AA45WKM7</accession>
<evidence type="ECO:0000256" key="1">
    <source>
        <dbReference type="SAM" id="SignalP"/>
    </source>
</evidence>
<dbReference type="Proteomes" id="UP001157947">
    <property type="component" value="Unassembled WGS sequence"/>
</dbReference>
<feature type="chain" id="PRO_5041266260" description="Lipoprotein" evidence="1">
    <location>
        <begin position="26"/>
        <end position="136"/>
    </location>
</feature>
<evidence type="ECO:0000313" key="2">
    <source>
        <dbReference type="EMBL" id="SMP07731.1"/>
    </source>
</evidence>
<proteinExistence type="predicted"/>
<dbReference type="PROSITE" id="PS51257">
    <property type="entry name" value="PROKAR_LIPOPROTEIN"/>
    <property type="match status" value="1"/>
</dbReference>
<evidence type="ECO:0008006" key="4">
    <source>
        <dbReference type="Google" id="ProtNLM"/>
    </source>
</evidence>